<evidence type="ECO:0000313" key="2">
    <source>
        <dbReference type="EMBL" id="PTX43721.1"/>
    </source>
</evidence>
<keyword evidence="1" id="KW-0812">Transmembrane</keyword>
<name>A0A2T6AIU2_9FLAO</name>
<evidence type="ECO:0000313" key="3">
    <source>
        <dbReference type="Proteomes" id="UP000244174"/>
    </source>
</evidence>
<gene>
    <name evidence="2" type="ORF">C8P64_2253</name>
</gene>
<dbReference type="PANTHER" id="PTHR30441">
    <property type="entry name" value="DUF748 DOMAIN-CONTAINING PROTEIN"/>
    <property type="match status" value="1"/>
</dbReference>
<reference evidence="2 3" key="1">
    <citation type="submission" date="2018-04" db="EMBL/GenBank/DDBJ databases">
        <title>Genomic Encyclopedia of Archaeal and Bacterial Type Strains, Phase II (KMG-II): from individual species to whole genera.</title>
        <authorList>
            <person name="Goeker M."/>
        </authorList>
    </citation>
    <scope>NUCLEOTIDE SEQUENCE [LARGE SCALE GENOMIC DNA]</scope>
    <source>
        <strain evidence="2 3">DSM 23082</strain>
    </source>
</reference>
<keyword evidence="1" id="KW-1133">Transmembrane helix</keyword>
<dbReference type="Proteomes" id="UP000244174">
    <property type="component" value="Unassembled WGS sequence"/>
</dbReference>
<comment type="caution">
    <text evidence="2">The sequence shown here is derived from an EMBL/GenBank/DDBJ whole genome shotgun (WGS) entry which is preliminary data.</text>
</comment>
<accession>A0A2T6AIU2</accession>
<dbReference type="EMBL" id="QBKQ01000002">
    <property type="protein sequence ID" value="PTX43721.1"/>
    <property type="molecule type" value="Genomic_DNA"/>
</dbReference>
<feature type="transmembrane region" description="Helical" evidence="1">
    <location>
        <begin position="21"/>
        <end position="39"/>
    </location>
</feature>
<sequence length="1316" mass="149539">MKPEPTKHRKSRLKLLKRIGLILAVLLLAPTLLFTIGWFNRDLLIDQLQDWYKNNSRGQLEIGKVDATFLKGFPNVGFTINDIYQSSFDTILDKRSTISIKQAQVSIAAADLLSGNLEFKNIKIQNAEIHTEVISEKTVEEYVRLKMQKQADPSSGLNLPEWLSKKTDFSLRDVHFISKDTMLHKYFDVEVHNANGSISMADDKVSGKMNFKGTVNDLGFNTRKGSYINGAMVTGSPEFLLDQNTNLLSVPEFLMEIGTQNFKTKADFDFNATNSYYFSLQNTETDFQELKELLPENITAKLSPYNLTETISADLRLKGKFRYGDVPYIDADFSTSGNSGSFKDSLQLENIELKGYLTNTLSKEKDSANYEPSRRDIKIYFEDFNADLEDIKIFADNSYYQSSEEAHNYMNAHLKMYGSNETLARVMQNSNFNFIGGSFDLVARIDGDIPNTGEVFNSAEGRFTIRNTRVVLNENNLQLPVQLLDIKLKQNISVLDNLIVNLPNEEQFIFNGTIKNISSLMADDPEKPALANVFLKSEALNINDLITTAKEFIPPAERSGNDLKTLHQTFNAIYRKFQPRFRLDINSVEYNDNTYEVLEADIQLTDPETVSFSNLGFIYQDAFTELKGTLKIPKPDNNFEEPIFLNVAANSSGPLKIFQDLFNIQLLDINTGEYTFSGNLTGNVQKTEELLRNINGDLKLLNASFYYPEAAIDIEFDSLKVGVHDSNIKLDRFIVEIGEHHPFSLRGRIEDFPGFLLDSLQSTGKIFVTLDSPLVDMDDWMKTVNSMDLEKADKSLKKRDLYAVFSDIYRFDPEFNLVVDTLKYKELVSKDINAKVYFEDESTLKLEDLKIKFRDSRATIRGELAAQDLNDSLGNQNPFNFKFSAEASGRSNDLNDLLQTVNFDLRSGNFEFRGSYNGQASDLKIMNSNASGDLILGKTRVDIKGTSIQVPVDSLHLYIENNLATLERLDVELPGKSSIDITGKIDNFSNFINNDQAIDSHNSSFKITSTYLDNKDIKTFIGADEKKKDSAKAKPFEMKNLKDIISKINNSYFPSATIEIDSLIYNKMAFSNFASEIGFNNSGDLKVDNTSLEYFEASAKLMLQAGLETSKNLPVRIKMNIEDLAIENLVKDLDYFKDDELRKAEKIGGDLDLNFDVNGILDERGKLKMNSLNGTMQVDITGLALYDYQPLIESVVLLKEERFERLEFQPIRQTFEVVDGKIMVPRTQLQSTAMQVFVEGELKPGEYYNLWISVPWNNIFKSRDGIELPEKISFEKSGAKFYLQIVQDKESEKEREQKLKTKFRLGNRKLEKSKEN</sequence>
<protein>
    <submittedName>
        <fullName evidence="2">AsmA-like protein</fullName>
    </submittedName>
</protein>
<keyword evidence="1" id="KW-0472">Membrane</keyword>
<dbReference type="OrthoDB" id="1489065at2"/>
<keyword evidence="3" id="KW-1185">Reference proteome</keyword>
<dbReference type="GO" id="GO:0005886">
    <property type="term" value="C:plasma membrane"/>
    <property type="evidence" value="ECO:0007669"/>
    <property type="project" value="TreeGrafter"/>
</dbReference>
<proteinExistence type="predicted"/>
<dbReference type="GO" id="GO:0090313">
    <property type="term" value="P:regulation of protein targeting to membrane"/>
    <property type="evidence" value="ECO:0007669"/>
    <property type="project" value="TreeGrafter"/>
</dbReference>
<dbReference type="RefSeq" id="WP_108172128.1">
    <property type="nucleotide sequence ID" value="NZ_QBKQ01000002.1"/>
</dbReference>
<dbReference type="PANTHER" id="PTHR30441:SF8">
    <property type="entry name" value="DUF748 DOMAIN-CONTAINING PROTEIN"/>
    <property type="match status" value="1"/>
</dbReference>
<organism evidence="2 3">
    <name type="scientific">Christiangramia gaetbulicola</name>
    <dbReference type="NCBI Taxonomy" id="703340"/>
    <lineage>
        <taxon>Bacteria</taxon>
        <taxon>Pseudomonadati</taxon>
        <taxon>Bacteroidota</taxon>
        <taxon>Flavobacteriia</taxon>
        <taxon>Flavobacteriales</taxon>
        <taxon>Flavobacteriaceae</taxon>
        <taxon>Christiangramia</taxon>
    </lineage>
</organism>
<dbReference type="InterPro" id="IPR052894">
    <property type="entry name" value="AsmA-related"/>
</dbReference>
<evidence type="ECO:0000256" key="1">
    <source>
        <dbReference type="SAM" id="Phobius"/>
    </source>
</evidence>